<dbReference type="PANTHER" id="PTHR31901:SF52">
    <property type="entry name" value="AUXIN-RESPONSIVE GH3 FAMILY PROTEIN"/>
    <property type="match status" value="1"/>
</dbReference>
<dbReference type="HOGENOM" id="CLU_498178_0_0_1"/>
<reference evidence="2 3" key="1">
    <citation type="journal article" date="2014" name="Genome Biol.">
        <title>Transcriptome and methylome profiling reveals relics of genome dominance in the mesopolyploid Brassica oleracea.</title>
        <authorList>
            <person name="Parkin I.A."/>
            <person name="Koh C."/>
            <person name="Tang H."/>
            <person name="Robinson S.J."/>
            <person name="Kagale S."/>
            <person name="Clarke W.E."/>
            <person name="Town C.D."/>
            <person name="Nixon J."/>
            <person name="Krishnakumar V."/>
            <person name="Bidwell S.L."/>
            <person name="Denoeud F."/>
            <person name="Belcram H."/>
            <person name="Links M.G."/>
            <person name="Just J."/>
            <person name="Clarke C."/>
            <person name="Bender T."/>
            <person name="Huebert T."/>
            <person name="Mason A.S."/>
            <person name="Pires J.C."/>
            <person name="Barker G."/>
            <person name="Moore J."/>
            <person name="Walley P.G."/>
            <person name="Manoli S."/>
            <person name="Batley J."/>
            <person name="Edwards D."/>
            <person name="Nelson M.N."/>
            <person name="Wang X."/>
            <person name="Paterson A.H."/>
            <person name="King G."/>
            <person name="Bancroft I."/>
            <person name="Chalhoub B."/>
            <person name="Sharpe A.G."/>
        </authorList>
    </citation>
    <scope>NUCLEOTIDE SEQUENCE</scope>
    <source>
        <strain evidence="2 3">cv. TO1000</strain>
    </source>
</reference>
<evidence type="ECO:0000313" key="2">
    <source>
        <dbReference type="EnsemblPlants" id="Bo6g031030.1"/>
    </source>
</evidence>
<protein>
    <recommendedName>
        <fullName evidence="1">GH3 C-terminal domain-containing protein</fullName>
    </recommendedName>
</protein>
<dbReference type="Pfam" id="PF23572">
    <property type="entry name" value="GH3_C"/>
    <property type="match status" value="1"/>
</dbReference>
<dbReference type="InterPro" id="IPR004993">
    <property type="entry name" value="GH3"/>
</dbReference>
<evidence type="ECO:0000259" key="1">
    <source>
        <dbReference type="Pfam" id="PF23572"/>
    </source>
</evidence>
<dbReference type="OMA" id="CIKFSEV"/>
<dbReference type="PANTHER" id="PTHR31901">
    <property type="entry name" value="GH3 DOMAIN-CONTAINING PROTEIN"/>
    <property type="match status" value="1"/>
</dbReference>
<proteinExistence type="predicted"/>
<keyword evidence="3" id="KW-1185">Reference proteome</keyword>
<dbReference type="GO" id="GO:0016881">
    <property type="term" value="F:acid-amino acid ligase activity"/>
    <property type="evidence" value="ECO:0007669"/>
    <property type="project" value="TreeGrafter"/>
</dbReference>
<dbReference type="AlphaFoldDB" id="A0A0D3CQK5"/>
<organism evidence="2 3">
    <name type="scientific">Brassica oleracea var. oleracea</name>
    <dbReference type="NCBI Taxonomy" id="109376"/>
    <lineage>
        <taxon>Eukaryota</taxon>
        <taxon>Viridiplantae</taxon>
        <taxon>Streptophyta</taxon>
        <taxon>Embryophyta</taxon>
        <taxon>Tracheophyta</taxon>
        <taxon>Spermatophyta</taxon>
        <taxon>Magnoliopsida</taxon>
        <taxon>eudicotyledons</taxon>
        <taxon>Gunneridae</taxon>
        <taxon>Pentapetalae</taxon>
        <taxon>rosids</taxon>
        <taxon>malvids</taxon>
        <taxon>Brassicales</taxon>
        <taxon>Brassicaceae</taxon>
        <taxon>Brassiceae</taxon>
        <taxon>Brassica</taxon>
    </lineage>
</organism>
<dbReference type="Proteomes" id="UP000032141">
    <property type="component" value="Chromosome C6"/>
</dbReference>
<accession>A0A0D3CQK5</accession>
<dbReference type="Pfam" id="PF03321">
    <property type="entry name" value="GH3"/>
    <property type="match status" value="1"/>
</dbReference>
<dbReference type="eggNOG" id="ENOG502QPMU">
    <property type="taxonomic scope" value="Eukaryota"/>
</dbReference>
<reference evidence="2" key="2">
    <citation type="submission" date="2015-03" db="UniProtKB">
        <authorList>
            <consortium name="EnsemblPlants"/>
        </authorList>
    </citation>
    <scope>IDENTIFICATION</scope>
</reference>
<sequence length="547" mass="60014">MLFDLDCRRSVSTIIRGPNPELADLVEQECSQRSWEGIIPRLWPKAKYIECILTGQMAQYVPILEFYSDKLPLVSTVYGSSESIFGMNVDPLCKPQDVSYTFVSNISYFEFLPKEYGYKEEENVFGLLELSLSYLSVFSQNQKSPSLKTDLFSDAGGPLSRRRRAPFPLSLFSAPPLSPLVSLGLAIGPGLDRGLGLSVESVLWRSDSLVRVVALSGDLSGTGAVGREALWVSVDSFSRLLRSLEVVSVFLDLGSVPSGFGGLVSVPGSLVVWWCGGPRRLCLSEILLLVLSGGHESESKELSTELGQARSGGGSLVILFHNKCVELSTWVFVFLVCLVVFLRRLCSRISLAALLESLVKWVYTVPGWLVGGSNLQLSFPNDGIAGLGPSSCCRGDTSWVWVAFFSGSSRQPVPAPFTPVLLSSNSMLVDFTCSADISTFPSHYVFYLELKAKDINDVLELDENVKVLVEMECCSVIEESFGALYRGMRRSGSIGPLEIRVVQQGTFDALMDYFISRGGSMAQYKTPICIKFSEVLAVLENNVLVRF</sequence>
<evidence type="ECO:0000313" key="3">
    <source>
        <dbReference type="Proteomes" id="UP000032141"/>
    </source>
</evidence>
<dbReference type="InterPro" id="IPR055378">
    <property type="entry name" value="GH3_C"/>
</dbReference>
<dbReference type="Gramene" id="Bo6g031030.1">
    <property type="protein sequence ID" value="Bo6g031030.1"/>
    <property type="gene ID" value="Bo6g031030"/>
</dbReference>
<name>A0A0D3CQK5_BRAOL</name>
<feature type="domain" description="GH3 C-terminal" evidence="1">
    <location>
        <begin position="424"/>
        <end position="533"/>
    </location>
</feature>
<dbReference type="EnsemblPlants" id="Bo6g031030.1">
    <property type="protein sequence ID" value="Bo6g031030.1"/>
    <property type="gene ID" value="Bo6g031030"/>
</dbReference>
<dbReference type="GO" id="GO:0005737">
    <property type="term" value="C:cytoplasm"/>
    <property type="evidence" value="ECO:0007669"/>
    <property type="project" value="TreeGrafter"/>
</dbReference>